<protein>
    <submittedName>
        <fullName evidence="2">Uncharacterized protein</fullName>
    </submittedName>
</protein>
<evidence type="ECO:0000313" key="3">
    <source>
        <dbReference type="Proteomes" id="UP001144110"/>
    </source>
</evidence>
<reference evidence="2" key="1">
    <citation type="submission" date="2022-11" db="EMBL/GenBank/DDBJ databases">
        <title>Candidatus Alkanophaga archaea from heated hydrothermal vent sediment oxidize petroleum alkanes.</title>
        <authorList>
            <person name="Zehnle H."/>
            <person name="Laso-Perez R."/>
            <person name="Lipp J."/>
            <person name="Teske A."/>
            <person name="Wegener G."/>
        </authorList>
    </citation>
    <scope>NUCLEOTIDE SEQUENCE</scope>
    <source>
        <strain evidence="2">MCA70</strain>
    </source>
</reference>
<accession>A0AAE3P4X0</accession>
<evidence type="ECO:0000313" key="2">
    <source>
        <dbReference type="EMBL" id="MDF2954031.1"/>
    </source>
</evidence>
<dbReference type="AlphaFoldDB" id="A0AAE3P4X0"/>
<organism evidence="2 3">
    <name type="scientific">Candidatus Thermodesulfobacterium syntrophicum</name>
    <dbReference type="NCBI Taxonomy" id="3060442"/>
    <lineage>
        <taxon>Bacteria</taxon>
        <taxon>Pseudomonadati</taxon>
        <taxon>Thermodesulfobacteriota</taxon>
        <taxon>Thermodesulfobacteria</taxon>
        <taxon>Thermodesulfobacteriales</taxon>
        <taxon>Thermodesulfobacteriaceae</taxon>
        <taxon>Thermodesulfobacterium</taxon>
    </lineage>
</organism>
<dbReference type="Proteomes" id="UP001144110">
    <property type="component" value="Unassembled WGS sequence"/>
</dbReference>
<keyword evidence="1" id="KW-0175">Coiled coil</keyword>
<sequence length="284" mass="33882">MLNLPSKLLLYPQTFLSSEMATKIFPLVSKIVVIKLPRTLEIMEAIYKDFSFSWKEIVTFLELKKEIKVNWEEIEKEVRAIEEWGLNFRTPENLKYFSQFKETLEESLEELFPSFSRKKAKEKSEEAFKIKRALILLCLAENLDFKLSEVEKSLREMEKKYNQIFEEKIIGEDETFEKIANIKEPLQMSFYNRELSNLNLRIFAWKLIGKYLDWDSVLPLSDVLITDKNLLEEWKEKFPFEEEKAFNEEIKFYRFKTSIFEMLEISEVNFSKSSSETGVVFLNL</sequence>
<comment type="caution">
    <text evidence="2">The sequence shown here is derived from an EMBL/GenBank/DDBJ whole genome shotgun (WGS) entry which is preliminary data.</text>
</comment>
<name>A0AAE3P4X0_9BACT</name>
<gene>
    <name evidence="2" type="ORF">OD816_001276</name>
</gene>
<evidence type="ECO:0000256" key="1">
    <source>
        <dbReference type="SAM" id="Coils"/>
    </source>
</evidence>
<feature type="coiled-coil region" evidence="1">
    <location>
        <begin position="140"/>
        <end position="167"/>
    </location>
</feature>
<dbReference type="EMBL" id="JAPHEG010000005">
    <property type="protein sequence ID" value="MDF2954031.1"/>
    <property type="molecule type" value="Genomic_DNA"/>
</dbReference>
<proteinExistence type="predicted"/>